<feature type="compositionally biased region" description="Polar residues" evidence="2">
    <location>
        <begin position="224"/>
        <end position="233"/>
    </location>
</feature>
<feature type="transmembrane region" description="Helical" evidence="3">
    <location>
        <begin position="570"/>
        <end position="591"/>
    </location>
</feature>
<feature type="compositionally biased region" description="Polar residues" evidence="2">
    <location>
        <begin position="35"/>
        <end position="45"/>
    </location>
</feature>
<feature type="compositionally biased region" description="Basic and acidic residues" evidence="2">
    <location>
        <begin position="1309"/>
        <end position="1322"/>
    </location>
</feature>
<dbReference type="GeneID" id="41978027"/>
<proteinExistence type="inferred from homology"/>
<organism evidence="5 6">
    <name type="scientific">Thyridium curvatum</name>
    <dbReference type="NCBI Taxonomy" id="1093900"/>
    <lineage>
        <taxon>Eukaryota</taxon>
        <taxon>Fungi</taxon>
        <taxon>Dikarya</taxon>
        <taxon>Ascomycota</taxon>
        <taxon>Pezizomycotina</taxon>
        <taxon>Sordariomycetes</taxon>
        <taxon>Sordariomycetidae</taxon>
        <taxon>Thyridiales</taxon>
        <taxon>Thyridiaceae</taxon>
        <taxon>Thyridium</taxon>
    </lineage>
</organism>
<feature type="transmembrane region" description="Helical" evidence="3">
    <location>
        <begin position="679"/>
        <end position="697"/>
    </location>
</feature>
<evidence type="ECO:0000313" key="5">
    <source>
        <dbReference type="EMBL" id="TPX07684.1"/>
    </source>
</evidence>
<feature type="compositionally biased region" description="Basic and acidic residues" evidence="2">
    <location>
        <begin position="73"/>
        <end position="87"/>
    </location>
</feature>
<feature type="region of interest" description="Disordered" evidence="2">
    <location>
        <begin position="971"/>
        <end position="994"/>
    </location>
</feature>
<name>A0A507AN39_9PEZI</name>
<evidence type="ECO:0000256" key="2">
    <source>
        <dbReference type="SAM" id="MobiDB-lite"/>
    </source>
</evidence>
<gene>
    <name evidence="5" type="ORF">E0L32_010580</name>
</gene>
<feature type="compositionally biased region" description="Gly residues" evidence="2">
    <location>
        <begin position="372"/>
        <end position="381"/>
    </location>
</feature>
<feature type="compositionally biased region" description="Low complexity" evidence="2">
    <location>
        <begin position="163"/>
        <end position="173"/>
    </location>
</feature>
<comment type="similarity">
    <text evidence="1">Belongs to the ThrE exporter (TC 2.A.79) family.</text>
</comment>
<feature type="compositionally biased region" description="Basic and acidic residues" evidence="2">
    <location>
        <begin position="113"/>
        <end position="137"/>
    </location>
</feature>
<dbReference type="Proteomes" id="UP000319257">
    <property type="component" value="Unassembled WGS sequence"/>
</dbReference>
<dbReference type="RefSeq" id="XP_030989395.1">
    <property type="nucleotide sequence ID" value="XM_031133214.1"/>
</dbReference>
<feature type="domain" description="Threonine/serine exporter-like N-terminal" evidence="4">
    <location>
        <begin position="414"/>
        <end position="657"/>
    </location>
</feature>
<dbReference type="InterPro" id="IPR051361">
    <property type="entry name" value="ThrE/Ser_Exporter"/>
</dbReference>
<dbReference type="OrthoDB" id="413008at2759"/>
<feature type="compositionally biased region" description="Basic residues" evidence="2">
    <location>
        <begin position="357"/>
        <end position="367"/>
    </location>
</feature>
<feature type="region of interest" description="Disordered" evidence="2">
    <location>
        <begin position="808"/>
        <end position="850"/>
    </location>
</feature>
<dbReference type="PANTHER" id="PTHR31082">
    <property type="entry name" value="PHEROMONE-REGULATED MEMBRANE PROTEIN 10"/>
    <property type="match status" value="1"/>
</dbReference>
<dbReference type="GO" id="GO:0022857">
    <property type="term" value="F:transmembrane transporter activity"/>
    <property type="evidence" value="ECO:0007669"/>
    <property type="project" value="InterPro"/>
</dbReference>
<feature type="compositionally biased region" description="Basic and acidic residues" evidence="2">
    <location>
        <begin position="1370"/>
        <end position="1399"/>
    </location>
</feature>
<accession>A0A507AN39</accession>
<feature type="transmembrane region" description="Helical" evidence="3">
    <location>
        <begin position="916"/>
        <end position="942"/>
    </location>
</feature>
<dbReference type="InParanoid" id="A0A507AN39"/>
<feature type="region of interest" description="Disordered" evidence="2">
    <location>
        <begin position="267"/>
        <end position="326"/>
    </location>
</feature>
<keyword evidence="3" id="KW-1133">Transmembrane helix</keyword>
<keyword evidence="3" id="KW-0812">Transmembrane</keyword>
<dbReference type="InterPro" id="IPR010619">
    <property type="entry name" value="ThrE-like_N"/>
</dbReference>
<reference evidence="5 6" key="1">
    <citation type="submission" date="2019-06" db="EMBL/GenBank/DDBJ databases">
        <title>Draft genome sequence of the filamentous fungus Phialemoniopsis curvata isolated from diesel fuel.</title>
        <authorList>
            <person name="Varaljay V.A."/>
            <person name="Lyon W.J."/>
            <person name="Crouch A.L."/>
            <person name="Drake C.E."/>
            <person name="Hollomon J.M."/>
            <person name="Nadeau L.J."/>
            <person name="Nunn H.S."/>
            <person name="Stevenson B.S."/>
            <person name="Bojanowski C.L."/>
            <person name="Crookes-Goodson W.J."/>
        </authorList>
    </citation>
    <scope>NUCLEOTIDE SEQUENCE [LARGE SCALE GENOMIC DNA]</scope>
    <source>
        <strain evidence="5 6">D216</strain>
    </source>
</reference>
<evidence type="ECO:0000256" key="1">
    <source>
        <dbReference type="ARBA" id="ARBA00034125"/>
    </source>
</evidence>
<keyword evidence="3" id="KW-0472">Membrane</keyword>
<feature type="region of interest" description="Disordered" evidence="2">
    <location>
        <begin position="1346"/>
        <end position="1418"/>
    </location>
</feature>
<dbReference type="Pfam" id="PF06738">
    <property type="entry name" value="ThrE"/>
    <property type="match status" value="1"/>
</dbReference>
<evidence type="ECO:0000256" key="3">
    <source>
        <dbReference type="SAM" id="Phobius"/>
    </source>
</evidence>
<feature type="region of interest" description="Disordered" evidence="2">
    <location>
        <begin position="1075"/>
        <end position="1134"/>
    </location>
</feature>
<sequence>MSDQNSPFGAGTPPAPGAAASTTTTKGKEKKRVGFSSSDGQSRQSPEFDYFSSPNVAAAGTMSTGSTPGAEDISLRRDDPVDHEELSKAISKILSPPQLVLPEPEPSYFPRRNRQEQSSREAKERADRLAESVEKHWSAPTSRRTSLDRGDAPDTEEDEAVYATGRARANSRAAAERLVRAHSRRNATTKNHSSSSSSSSSKKRPGALSLAPDSQFKYDAGLRSGQTTPTGRQQFADHEHEYVPAPSKYNGGILASLLKLYNESGAGAGAGGPSRNGSPSPGHSEPTTPIETPRPSRPSSPASGTTTPKRHSGLFSGYRSHKHSQSATGIAGLVESSTMLSTPGLTEFGAAAGERFKHQRPKMKRSRSSLFGVGGGGGGGSSSASGTASPRTARRDEEQIRITIHIAHVLSRHRYLIRLCRALMMFGAPTHRLEDYLRMSARVLEIECQFLYIPGCMLISFDDSSTHTAEVKLVRAPQGVDLGRLLDVHGIYKEVVHDRISVDQAIVKLEAVSGRRDKFSTWLRIPLYGLASATVAPFAFQGRFVDMPVAFLLGCIVGALALLVAPSSELYANVFEISAAVITTFLARAFGSIGGGKVFCFSALAQSSIALLLPGYMVLCASLELQSHNIVAGSIRMVYAMIYTLFLGYGITIGATIYGTIDSSATSDTQCSAPLGRPWYFLFVPLFTVCLCIVNQAKWRQIPVMLVISVAGFAANTYASTYFNNNAQIASTLGALCVGVLANLYSRLSRHLERAFCALWARHLGPRAARLRRWWRRRRTRHRPAHHRRQQSRREFYKLHSRGSYSSADLEAVGGSSGGAATPDDDELGGERPPGTETAEAEDEAKAEKRAPGSAEVIGYSLAAAAMLPAIFVQVPSGLAANGSLLSSIDTANQITHNTTGSGGAPSPESGMVNSVAFAVLLSVIQVAIGITVGLFLSALLLPTPLRPLPLPPPPTSSPPPPAAALLLRILSSPGPPPPPSDHGTALDLQPVPQPRRLIGKPPGADLGLEQGVEHVGGNVVRLGQAEVRPDEERERARRWEERREAAQVGVPRVEHVRARGGLHQVHEVVGRARKGQRLGTDHGRRHVADDRVGHGADRRAYCSRQGEIEEPHTKDKGPGEEQAGLRPSGRVEDTEAVGDLQAAGAGQDGEHAGSASQKDPAKAICMGGLLTKVHGKGFVFRYTGHHEEENNLACNGEPNHELAQRADDGEQSAPAVVSAEAVHVRPLDLHVDRLCPDGLEHLLHLLAYLVHRLAVGRQKRQRAGGVVEAVVPDQPPGRLRGEPAAQQDGDGQEPLQRDGDLVRPLPADVRHGEQDPGRENLADIPAQVDVAREVALDARRADVGGVVHGDGGKHAGGDALQHGPNQEGLARRGEEVDDAEAAKGDDGEAHALERRHAGAEQAAAQRADDGAADDAHLDPHQLVRGHPFVHGVVAVAVVFVKVQVAKDLAELRVEDERGEQSLRVADQDDADGHQDGPADGGSVAAQRQAEEAALVLALPGSHRGHGPW</sequence>
<evidence type="ECO:0000259" key="4">
    <source>
        <dbReference type="Pfam" id="PF06738"/>
    </source>
</evidence>
<feature type="region of interest" description="Disordered" evidence="2">
    <location>
        <begin position="1457"/>
        <end position="1509"/>
    </location>
</feature>
<feature type="region of interest" description="Disordered" evidence="2">
    <location>
        <begin position="1262"/>
        <end position="1327"/>
    </location>
</feature>
<feature type="region of interest" description="Disordered" evidence="2">
    <location>
        <begin position="1"/>
        <end position="235"/>
    </location>
</feature>
<feature type="compositionally biased region" description="Low complexity" evidence="2">
    <location>
        <begin position="275"/>
        <end position="307"/>
    </location>
</feature>
<dbReference type="PANTHER" id="PTHR31082:SF4">
    <property type="entry name" value="PHEROMONE-REGULATED MEMBRANE PROTEIN 10"/>
    <property type="match status" value="1"/>
</dbReference>
<feature type="transmembrane region" description="Helical" evidence="3">
    <location>
        <begin position="704"/>
        <end position="723"/>
    </location>
</feature>
<feature type="compositionally biased region" description="Basic and acidic residues" evidence="2">
    <location>
        <begin position="1080"/>
        <end position="1120"/>
    </location>
</feature>
<feature type="transmembrane region" description="Helical" evidence="3">
    <location>
        <begin position="729"/>
        <end position="746"/>
    </location>
</feature>
<feature type="transmembrane region" description="Helical" evidence="3">
    <location>
        <begin position="603"/>
        <end position="625"/>
    </location>
</feature>
<evidence type="ECO:0000313" key="6">
    <source>
        <dbReference type="Proteomes" id="UP000319257"/>
    </source>
</evidence>
<feature type="region of interest" description="Disordered" evidence="2">
    <location>
        <begin position="354"/>
        <end position="396"/>
    </location>
</feature>
<feature type="transmembrane region" description="Helical" evidence="3">
    <location>
        <begin position="637"/>
        <end position="659"/>
    </location>
</feature>
<protein>
    <recommendedName>
        <fullName evidence="4">Threonine/serine exporter-like N-terminal domain-containing protein</fullName>
    </recommendedName>
</protein>
<dbReference type="EMBL" id="SKBQ01000087">
    <property type="protein sequence ID" value="TPX07684.1"/>
    <property type="molecule type" value="Genomic_DNA"/>
</dbReference>
<comment type="caution">
    <text evidence="5">The sequence shown here is derived from an EMBL/GenBank/DDBJ whole genome shotgun (WGS) entry which is preliminary data.</text>
</comment>
<keyword evidence="6" id="KW-1185">Reference proteome</keyword>
<feature type="compositionally biased region" description="Basic and acidic residues" evidence="2">
    <location>
        <begin position="1407"/>
        <end position="1418"/>
    </location>
</feature>
<feature type="transmembrane region" description="Helical" evidence="3">
    <location>
        <begin position="547"/>
        <end position="565"/>
    </location>
</feature>
<feature type="compositionally biased region" description="Low complexity" evidence="2">
    <location>
        <begin position="7"/>
        <end position="25"/>
    </location>
</feature>